<evidence type="ECO:0000256" key="1">
    <source>
        <dbReference type="ARBA" id="ARBA00004651"/>
    </source>
</evidence>
<evidence type="ECO:0000256" key="5">
    <source>
        <dbReference type="ARBA" id="ARBA00022989"/>
    </source>
</evidence>
<feature type="transmembrane region" description="Helical" evidence="7">
    <location>
        <begin position="74"/>
        <end position="92"/>
    </location>
</feature>
<dbReference type="RefSeq" id="WP_090073703.1">
    <property type="nucleotide sequence ID" value="NZ_FOVR01000008.1"/>
</dbReference>
<evidence type="ECO:0000256" key="4">
    <source>
        <dbReference type="ARBA" id="ARBA00022692"/>
    </source>
</evidence>
<feature type="transmembrane region" description="Helical" evidence="7">
    <location>
        <begin position="182"/>
        <end position="200"/>
    </location>
</feature>
<evidence type="ECO:0000313" key="9">
    <source>
        <dbReference type="Proteomes" id="UP000199236"/>
    </source>
</evidence>
<evidence type="ECO:0000313" key="8">
    <source>
        <dbReference type="EMBL" id="SFO57019.1"/>
    </source>
</evidence>
<keyword evidence="9" id="KW-1185">Reference proteome</keyword>
<feature type="transmembrane region" description="Helical" evidence="7">
    <location>
        <begin position="115"/>
        <end position="137"/>
    </location>
</feature>
<accession>A0A1I5I9N4</accession>
<evidence type="ECO:0000256" key="7">
    <source>
        <dbReference type="RuleBase" id="RU362048"/>
    </source>
</evidence>
<proteinExistence type="inferred from homology"/>
<dbReference type="NCBIfam" id="TIGR00427">
    <property type="entry name" value="NAAT family transporter"/>
    <property type="match status" value="1"/>
</dbReference>
<name>A0A1I5I9N4_9HYPH</name>
<feature type="transmembrane region" description="Helical" evidence="7">
    <location>
        <begin position="6"/>
        <end position="30"/>
    </location>
</feature>
<dbReference type="AlphaFoldDB" id="A0A1I5I9N4"/>
<keyword evidence="6 7" id="KW-0472">Membrane</keyword>
<feature type="transmembrane region" description="Helical" evidence="7">
    <location>
        <begin position="42"/>
        <end position="68"/>
    </location>
</feature>
<dbReference type="Proteomes" id="UP000199236">
    <property type="component" value="Unassembled WGS sequence"/>
</dbReference>
<dbReference type="EMBL" id="FOVR01000008">
    <property type="protein sequence ID" value="SFO57019.1"/>
    <property type="molecule type" value="Genomic_DNA"/>
</dbReference>
<keyword evidence="5 7" id="KW-1133">Transmembrane helix</keyword>
<dbReference type="OrthoDB" id="21094at2"/>
<dbReference type="PANTHER" id="PTHR33508">
    <property type="entry name" value="UPF0056 MEMBRANE PROTEIN YHCE"/>
    <property type="match status" value="1"/>
</dbReference>
<keyword evidence="4 7" id="KW-0812">Transmembrane</keyword>
<reference evidence="8 9" key="1">
    <citation type="submission" date="2016-10" db="EMBL/GenBank/DDBJ databases">
        <authorList>
            <person name="de Groot N.N."/>
        </authorList>
    </citation>
    <scope>NUCLEOTIDE SEQUENCE [LARGE SCALE GENOMIC DNA]</scope>
    <source>
        <strain evidence="8 9">CGMCC 1.9157</strain>
    </source>
</reference>
<evidence type="ECO:0000256" key="6">
    <source>
        <dbReference type="ARBA" id="ARBA00023136"/>
    </source>
</evidence>
<evidence type="ECO:0000256" key="2">
    <source>
        <dbReference type="ARBA" id="ARBA00009784"/>
    </source>
</evidence>
<organism evidence="8 9">
    <name type="scientific">Cohaesibacter marisflavi</name>
    <dbReference type="NCBI Taxonomy" id="655353"/>
    <lineage>
        <taxon>Bacteria</taxon>
        <taxon>Pseudomonadati</taxon>
        <taxon>Pseudomonadota</taxon>
        <taxon>Alphaproteobacteria</taxon>
        <taxon>Hyphomicrobiales</taxon>
        <taxon>Cohaesibacteraceae</taxon>
    </lineage>
</organism>
<keyword evidence="3" id="KW-1003">Cell membrane</keyword>
<dbReference type="GO" id="GO:0005886">
    <property type="term" value="C:plasma membrane"/>
    <property type="evidence" value="ECO:0007669"/>
    <property type="project" value="UniProtKB-SubCell"/>
</dbReference>
<dbReference type="InterPro" id="IPR002771">
    <property type="entry name" value="Multi_antbiot-R_MarC"/>
</dbReference>
<sequence length="210" mass="22198">MPPIDVMLNAFVTLFVTIDPIGLAPIFLAVTSGASKQARIKIGTRAVIVAAGILLIFALIGHVILQVLGISLPAFRIAGGLLLFAIAFEMVFEKREKRKSQSAEQALSDDEMHDIAVFPLAIPLIAGPGAISAVLLLGSQSSDWISRGAIFAIVIFVLLLVLLTFVIAGWVEKMMGESGRNILTRLLGVLLAALSVQFIADGIKAIIAVG</sequence>
<dbReference type="Pfam" id="PF01914">
    <property type="entry name" value="MarC"/>
    <property type="match status" value="1"/>
</dbReference>
<evidence type="ECO:0000256" key="3">
    <source>
        <dbReference type="ARBA" id="ARBA00022475"/>
    </source>
</evidence>
<comment type="similarity">
    <text evidence="2 7">Belongs to the UPF0056 (MarC) family.</text>
</comment>
<gene>
    <name evidence="8" type="ORF">SAMN04488056_108123</name>
</gene>
<dbReference type="STRING" id="655353.SAMN04488056_108123"/>
<comment type="subcellular location">
    <subcellularLocation>
        <location evidence="1 7">Cell membrane</location>
        <topology evidence="1 7">Multi-pass membrane protein</topology>
    </subcellularLocation>
</comment>
<dbReference type="PANTHER" id="PTHR33508:SF1">
    <property type="entry name" value="UPF0056 MEMBRANE PROTEIN YHCE"/>
    <property type="match status" value="1"/>
</dbReference>
<feature type="transmembrane region" description="Helical" evidence="7">
    <location>
        <begin position="149"/>
        <end position="170"/>
    </location>
</feature>
<protein>
    <recommendedName>
        <fullName evidence="7">UPF0056 membrane protein</fullName>
    </recommendedName>
</protein>